<name>A0A1R2BBV9_9CILI</name>
<accession>A0A1R2BBV9</accession>
<dbReference type="AlphaFoldDB" id="A0A1R2BBV9"/>
<keyword evidence="2" id="KW-1185">Reference proteome</keyword>
<evidence type="ECO:0000313" key="1">
    <source>
        <dbReference type="EMBL" id="OMJ74252.1"/>
    </source>
</evidence>
<comment type="caution">
    <text evidence="1">The sequence shown here is derived from an EMBL/GenBank/DDBJ whole genome shotgun (WGS) entry which is preliminary data.</text>
</comment>
<gene>
    <name evidence="1" type="ORF">SteCoe_26878</name>
</gene>
<organism evidence="1 2">
    <name type="scientific">Stentor coeruleus</name>
    <dbReference type="NCBI Taxonomy" id="5963"/>
    <lineage>
        <taxon>Eukaryota</taxon>
        <taxon>Sar</taxon>
        <taxon>Alveolata</taxon>
        <taxon>Ciliophora</taxon>
        <taxon>Postciliodesmatophora</taxon>
        <taxon>Heterotrichea</taxon>
        <taxon>Heterotrichida</taxon>
        <taxon>Stentoridae</taxon>
        <taxon>Stentor</taxon>
    </lineage>
</organism>
<dbReference type="EMBL" id="MPUH01000764">
    <property type="protein sequence ID" value="OMJ74252.1"/>
    <property type="molecule type" value="Genomic_DNA"/>
</dbReference>
<reference evidence="1 2" key="1">
    <citation type="submission" date="2016-11" db="EMBL/GenBank/DDBJ databases">
        <title>The macronuclear genome of Stentor coeruleus: a giant cell with tiny introns.</title>
        <authorList>
            <person name="Slabodnick M."/>
            <person name="Ruby J.G."/>
            <person name="Reiff S.B."/>
            <person name="Swart E.C."/>
            <person name="Gosai S."/>
            <person name="Prabakaran S."/>
            <person name="Witkowska E."/>
            <person name="Larue G.E."/>
            <person name="Fisher S."/>
            <person name="Freeman R.M."/>
            <person name="Gunawardena J."/>
            <person name="Chu W."/>
            <person name="Stover N.A."/>
            <person name="Gregory B.D."/>
            <person name="Nowacki M."/>
            <person name="Derisi J."/>
            <person name="Roy S.W."/>
            <person name="Marshall W.F."/>
            <person name="Sood P."/>
        </authorList>
    </citation>
    <scope>NUCLEOTIDE SEQUENCE [LARGE SCALE GENOMIC DNA]</scope>
    <source>
        <strain evidence="1">WM001</strain>
    </source>
</reference>
<proteinExistence type="predicted"/>
<protein>
    <submittedName>
        <fullName evidence="1">Uncharacterized protein</fullName>
    </submittedName>
</protein>
<dbReference type="Proteomes" id="UP000187209">
    <property type="component" value="Unassembled WGS sequence"/>
</dbReference>
<sequence length="91" mass="10715">MEPTEKDLTMNHNIAAKNTFQHIFPIYAPQFTTFKSTTKTTHSQSADFKDDSEFSLHNQDLHKKVFNKKADRMVHYNEAMLRVKNMRAIKK</sequence>
<evidence type="ECO:0000313" key="2">
    <source>
        <dbReference type="Proteomes" id="UP000187209"/>
    </source>
</evidence>